<reference evidence="2 3" key="1">
    <citation type="submission" date="2021-10" db="EMBL/GenBank/DDBJ databases">
        <authorList>
            <person name="Koch H."/>
        </authorList>
    </citation>
    <scope>NUCLEOTIDE SEQUENCE [LARGE SCALE GENOMIC DNA]</scope>
    <source>
        <strain evidence="2">6680</strain>
    </source>
</reference>
<sequence>MKYLVLVVFLGVCITSANADPGKIKDGLEIKTEEGRFEMAISGRVHLDAHLFNKDNIDSAFPAFGSQLPTIEDRSGFNLRRTYLTLSGKFYGWKYKFENDFSAGTYPDSTREMWVSTTLGRGDLVIGQFKPYRGMEELTSSNEITMMERPSTSSTGIFNARQFLMGVGYKGIIANQFGYAADVMKLAHVGLPLKGLTYGGRVFWVPISEEGNTLHLGLSYSVDNPAAGSIPANPVAIYGGRRGIRKSFGTAGMGMELSYENSETIFAVETAYAIGPVTLQAEYATVKLDNTHLVAGAQQGSDLQAYYLQASWFVTGEQTVYQKDRGAFSKPKKIGKWGAVEVAARYNFVENKDQSLTANPCATGTSECQVQSITLGVNWYVKPNARVMLNYYLAEADIGNAGTGTPDRTDSPSVISFRTQYSF</sequence>
<name>A0ABN8AN67_9PROT</name>
<dbReference type="InterPro" id="IPR010870">
    <property type="entry name" value="Porin_O/P"/>
</dbReference>
<evidence type="ECO:0000313" key="2">
    <source>
        <dbReference type="EMBL" id="CAG9933089.1"/>
    </source>
</evidence>
<dbReference type="Pfam" id="PF07396">
    <property type="entry name" value="Porin_O_P"/>
    <property type="match status" value="1"/>
</dbReference>
<keyword evidence="1" id="KW-0732">Signal</keyword>
<dbReference type="RefSeq" id="WP_239796926.1">
    <property type="nucleotide sequence ID" value="NZ_OU912926.1"/>
</dbReference>
<evidence type="ECO:0000313" key="3">
    <source>
        <dbReference type="Proteomes" id="UP000839052"/>
    </source>
</evidence>
<dbReference type="Proteomes" id="UP000839052">
    <property type="component" value="Chromosome"/>
</dbReference>
<gene>
    <name evidence="2" type="ORF">NTG6680_1840</name>
</gene>
<evidence type="ECO:0000256" key="1">
    <source>
        <dbReference type="SAM" id="SignalP"/>
    </source>
</evidence>
<dbReference type="SUPFAM" id="SSF56935">
    <property type="entry name" value="Porins"/>
    <property type="match status" value="1"/>
</dbReference>
<protein>
    <submittedName>
        <fullName evidence="2">Phosphate-specific outer membrane porin OprP Pyrophosphate-specific outer membrane porin OprO</fullName>
    </submittedName>
</protein>
<feature type="chain" id="PRO_5046453223" evidence="1">
    <location>
        <begin position="20"/>
        <end position="423"/>
    </location>
</feature>
<dbReference type="Gene3D" id="2.40.160.10">
    <property type="entry name" value="Porin"/>
    <property type="match status" value="1"/>
</dbReference>
<dbReference type="EMBL" id="OU912926">
    <property type="protein sequence ID" value="CAG9933089.1"/>
    <property type="molecule type" value="Genomic_DNA"/>
</dbReference>
<keyword evidence="3" id="KW-1185">Reference proteome</keyword>
<feature type="signal peptide" evidence="1">
    <location>
        <begin position="1"/>
        <end position="19"/>
    </location>
</feature>
<accession>A0ABN8AN67</accession>
<organism evidence="2 3">
    <name type="scientific">Candidatus Nitrotoga arctica</name>
    <dbReference type="NCBI Taxonomy" id="453162"/>
    <lineage>
        <taxon>Bacteria</taxon>
        <taxon>Pseudomonadati</taxon>
        <taxon>Pseudomonadota</taxon>
        <taxon>Betaproteobacteria</taxon>
        <taxon>Nitrosomonadales</taxon>
        <taxon>Gallionellaceae</taxon>
        <taxon>Candidatus Nitrotoga</taxon>
    </lineage>
</organism>
<proteinExistence type="predicted"/>
<dbReference type="InterPro" id="IPR023614">
    <property type="entry name" value="Porin_dom_sf"/>
</dbReference>